<dbReference type="RefSeq" id="WP_187579141.1">
    <property type="nucleotide sequence ID" value="NZ_CP060713.1"/>
</dbReference>
<feature type="transmembrane region" description="Helical" evidence="7">
    <location>
        <begin position="410"/>
        <end position="429"/>
    </location>
</feature>
<feature type="transmembrane region" description="Helical" evidence="7">
    <location>
        <begin position="208"/>
        <end position="225"/>
    </location>
</feature>
<evidence type="ECO:0000256" key="3">
    <source>
        <dbReference type="ARBA" id="ARBA00022475"/>
    </source>
</evidence>
<dbReference type="GO" id="GO:0022857">
    <property type="term" value="F:transmembrane transporter activity"/>
    <property type="evidence" value="ECO:0007669"/>
    <property type="project" value="InterPro"/>
</dbReference>
<dbReference type="Pfam" id="PF07690">
    <property type="entry name" value="MFS_1"/>
    <property type="match status" value="1"/>
</dbReference>
<organism evidence="9 10">
    <name type="scientific">Nocardioides mesophilus</name>
    <dbReference type="NCBI Taxonomy" id="433659"/>
    <lineage>
        <taxon>Bacteria</taxon>
        <taxon>Bacillati</taxon>
        <taxon>Actinomycetota</taxon>
        <taxon>Actinomycetes</taxon>
        <taxon>Propionibacteriales</taxon>
        <taxon>Nocardioidaceae</taxon>
        <taxon>Nocardioides</taxon>
    </lineage>
</organism>
<evidence type="ECO:0000256" key="7">
    <source>
        <dbReference type="SAM" id="Phobius"/>
    </source>
</evidence>
<feature type="transmembrane region" description="Helical" evidence="7">
    <location>
        <begin position="144"/>
        <end position="165"/>
    </location>
</feature>
<evidence type="ECO:0000256" key="6">
    <source>
        <dbReference type="ARBA" id="ARBA00023136"/>
    </source>
</evidence>
<keyword evidence="6 7" id="KW-0472">Membrane</keyword>
<dbReference type="Proteomes" id="UP000515947">
    <property type="component" value="Chromosome"/>
</dbReference>
<keyword evidence="2" id="KW-0813">Transport</keyword>
<feature type="transmembrane region" description="Helical" evidence="7">
    <location>
        <begin position="435"/>
        <end position="457"/>
    </location>
</feature>
<accession>A0A7G9RCH4</accession>
<evidence type="ECO:0000313" key="9">
    <source>
        <dbReference type="EMBL" id="QNN53299.1"/>
    </source>
</evidence>
<keyword evidence="5 7" id="KW-1133">Transmembrane helix</keyword>
<gene>
    <name evidence="9" type="ORF">H9L09_02125</name>
</gene>
<proteinExistence type="predicted"/>
<dbReference type="GO" id="GO:0005886">
    <property type="term" value="C:plasma membrane"/>
    <property type="evidence" value="ECO:0007669"/>
    <property type="project" value="UniProtKB-SubCell"/>
</dbReference>
<evidence type="ECO:0000259" key="8">
    <source>
        <dbReference type="PROSITE" id="PS50850"/>
    </source>
</evidence>
<evidence type="ECO:0000313" key="10">
    <source>
        <dbReference type="Proteomes" id="UP000515947"/>
    </source>
</evidence>
<feature type="domain" description="Major facilitator superfamily (MFS) profile" evidence="8">
    <location>
        <begin position="17"/>
        <end position="462"/>
    </location>
</feature>
<dbReference type="Gene3D" id="1.20.1250.20">
    <property type="entry name" value="MFS general substrate transporter like domains"/>
    <property type="match status" value="1"/>
</dbReference>
<sequence length="479" mass="49454">MAGHVTQDRSAQALRRVLVPLALAQFICSFAGSNMNVMINDISRDLDTTVQGVQLAITIFLLVMAALMIPGGKLTDRYGRKRCFTAGLALYGVGAVLSAVSPGLGVLILGNSILEGVGTALLIPPVYILTTLLYTGVTARAKAFGTISAAGGVGAAAGPLIGGLITTAISWRAAFVFQALVIVAILWLSRHVVDPLPADPTRSFDTSGAILSALGLVLVVMGIMSADDSGWLMVGLMAAGALLLLWFFLGVRAKERAGKEPLLSTSLFRNRTSNLGLVTQNTQWLMLMGASFVVSAYLQVVRGYNAIETGVIFTAATVGLLAASLEAERFARRRSQRTLIVAGFLVTVVGVAVLLVMVKGSPNPWAFAPGLFLIGFGVGGMLTPSVNIVQSSFGEDRQGEISGLSRSVSNLGSSLGTAIAGTVLVAGISSTPSRAYAAAMIVLAAVALVGLVAALLLPKTPAPSPAAHRGQKSARPGKG</sequence>
<dbReference type="PRINTS" id="PR01036">
    <property type="entry name" value="TCRTETB"/>
</dbReference>
<evidence type="ECO:0000256" key="4">
    <source>
        <dbReference type="ARBA" id="ARBA00022692"/>
    </source>
</evidence>
<feature type="transmembrane region" description="Helical" evidence="7">
    <location>
        <begin position="171"/>
        <end position="188"/>
    </location>
</feature>
<keyword evidence="10" id="KW-1185">Reference proteome</keyword>
<protein>
    <submittedName>
        <fullName evidence="9">MFS transporter</fullName>
    </submittedName>
</protein>
<feature type="transmembrane region" description="Helical" evidence="7">
    <location>
        <begin position="339"/>
        <end position="358"/>
    </location>
</feature>
<dbReference type="PANTHER" id="PTHR42718:SF46">
    <property type="entry name" value="BLR6921 PROTEIN"/>
    <property type="match status" value="1"/>
</dbReference>
<feature type="transmembrane region" description="Helical" evidence="7">
    <location>
        <begin position="306"/>
        <end position="327"/>
    </location>
</feature>
<keyword evidence="3" id="KW-1003">Cell membrane</keyword>
<dbReference type="Gene3D" id="1.20.1720.10">
    <property type="entry name" value="Multidrug resistance protein D"/>
    <property type="match status" value="1"/>
</dbReference>
<dbReference type="EMBL" id="CP060713">
    <property type="protein sequence ID" value="QNN53299.1"/>
    <property type="molecule type" value="Genomic_DNA"/>
</dbReference>
<dbReference type="KEGG" id="nmes:H9L09_02125"/>
<feature type="transmembrane region" description="Helical" evidence="7">
    <location>
        <begin position="284"/>
        <end position="300"/>
    </location>
</feature>
<dbReference type="PROSITE" id="PS50850">
    <property type="entry name" value="MFS"/>
    <property type="match status" value="1"/>
</dbReference>
<comment type="subcellular location">
    <subcellularLocation>
        <location evidence="1">Cell membrane</location>
        <topology evidence="1">Multi-pass membrane protein</topology>
    </subcellularLocation>
</comment>
<keyword evidence="4 7" id="KW-0812">Transmembrane</keyword>
<feature type="transmembrane region" description="Helical" evidence="7">
    <location>
        <begin position="364"/>
        <end position="389"/>
    </location>
</feature>
<dbReference type="CDD" id="cd17321">
    <property type="entry name" value="MFS_MMR_MDR_like"/>
    <property type="match status" value="1"/>
</dbReference>
<reference evidence="9 10" key="1">
    <citation type="submission" date="2020-08" db="EMBL/GenBank/DDBJ databases">
        <title>Genome sequence of Nocardioides mesophilus KACC 16243T.</title>
        <authorList>
            <person name="Hyun D.-W."/>
            <person name="Bae J.-W."/>
        </authorList>
    </citation>
    <scope>NUCLEOTIDE SEQUENCE [LARGE SCALE GENOMIC DNA]</scope>
    <source>
        <strain evidence="9 10">KACC 16243</strain>
    </source>
</reference>
<dbReference type="SUPFAM" id="SSF103473">
    <property type="entry name" value="MFS general substrate transporter"/>
    <property type="match status" value="1"/>
</dbReference>
<feature type="transmembrane region" description="Helical" evidence="7">
    <location>
        <begin position="17"/>
        <end position="39"/>
    </location>
</feature>
<evidence type="ECO:0000256" key="5">
    <source>
        <dbReference type="ARBA" id="ARBA00022989"/>
    </source>
</evidence>
<dbReference type="InterPro" id="IPR036259">
    <property type="entry name" value="MFS_trans_sf"/>
</dbReference>
<feature type="transmembrane region" description="Helical" evidence="7">
    <location>
        <begin position="83"/>
        <end position="110"/>
    </location>
</feature>
<feature type="transmembrane region" description="Helical" evidence="7">
    <location>
        <begin position="51"/>
        <end position="71"/>
    </location>
</feature>
<dbReference type="InterPro" id="IPR011701">
    <property type="entry name" value="MFS"/>
</dbReference>
<name>A0A7G9RCH4_9ACTN</name>
<evidence type="ECO:0000256" key="2">
    <source>
        <dbReference type="ARBA" id="ARBA00022448"/>
    </source>
</evidence>
<dbReference type="AlphaFoldDB" id="A0A7G9RCH4"/>
<dbReference type="PANTHER" id="PTHR42718">
    <property type="entry name" value="MAJOR FACILITATOR SUPERFAMILY MULTIDRUG TRANSPORTER MFSC"/>
    <property type="match status" value="1"/>
</dbReference>
<feature type="transmembrane region" description="Helical" evidence="7">
    <location>
        <begin position="231"/>
        <end position="249"/>
    </location>
</feature>
<feature type="transmembrane region" description="Helical" evidence="7">
    <location>
        <begin position="116"/>
        <end position="137"/>
    </location>
</feature>
<evidence type="ECO:0000256" key="1">
    <source>
        <dbReference type="ARBA" id="ARBA00004651"/>
    </source>
</evidence>
<dbReference type="InterPro" id="IPR020846">
    <property type="entry name" value="MFS_dom"/>
</dbReference>